<dbReference type="Proteomes" id="UP000190061">
    <property type="component" value="Unassembled WGS sequence"/>
</dbReference>
<dbReference type="OrthoDB" id="9787053at2"/>
<dbReference type="AlphaFoldDB" id="A0A1T4Q2L7"/>
<dbReference type="RefSeq" id="WP_078758173.1">
    <property type="nucleotide sequence ID" value="NZ_FUXP01000004.1"/>
</dbReference>
<protein>
    <submittedName>
        <fullName evidence="2">Phospholipid transport system substrate-binding protein</fullName>
    </submittedName>
</protein>
<accession>A0A1T4Q2L7</accession>
<dbReference type="InterPro" id="IPR042245">
    <property type="entry name" value="Tgt2/MlaC_sf"/>
</dbReference>
<name>A0A1T4Q2L7_9GAMM</name>
<proteinExistence type="predicted"/>
<dbReference type="InterPro" id="IPR008869">
    <property type="entry name" value="MlaC/ttg2D"/>
</dbReference>
<dbReference type="PANTHER" id="PTHR36573">
    <property type="entry name" value="INTERMEMBRANE PHOSPHOLIPID TRANSPORT SYSTEM BINDING PROTEIN MLAC"/>
    <property type="match status" value="1"/>
</dbReference>
<dbReference type="PIRSF" id="PIRSF004649">
    <property type="entry name" value="MlaC"/>
    <property type="match status" value="1"/>
</dbReference>
<dbReference type="EMBL" id="FUXP01000004">
    <property type="protein sequence ID" value="SJZ98022.1"/>
    <property type="molecule type" value="Genomic_DNA"/>
</dbReference>
<dbReference type="Pfam" id="PF05494">
    <property type="entry name" value="MlaC"/>
    <property type="match status" value="1"/>
</dbReference>
<dbReference type="STRING" id="1122188.SAMN02745674_01457"/>
<feature type="chain" id="PRO_5013159977" evidence="1">
    <location>
        <begin position="25"/>
        <end position="215"/>
    </location>
</feature>
<evidence type="ECO:0000256" key="1">
    <source>
        <dbReference type="SAM" id="SignalP"/>
    </source>
</evidence>
<organism evidence="2 3">
    <name type="scientific">Lysobacter spongiicola DSM 21749</name>
    <dbReference type="NCBI Taxonomy" id="1122188"/>
    <lineage>
        <taxon>Bacteria</taxon>
        <taxon>Pseudomonadati</taxon>
        <taxon>Pseudomonadota</taxon>
        <taxon>Gammaproteobacteria</taxon>
        <taxon>Lysobacterales</taxon>
        <taxon>Lysobacteraceae</taxon>
        <taxon>Novilysobacter</taxon>
    </lineage>
</organism>
<gene>
    <name evidence="2" type="ORF">SAMN02745674_01457</name>
</gene>
<dbReference type="PANTHER" id="PTHR36573:SF1">
    <property type="entry name" value="INTERMEMBRANE PHOSPHOLIPID TRANSPORT SYSTEM BINDING PROTEIN MLAC"/>
    <property type="match status" value="1"/>
</dbReference>
<dbReference type="Gene3D" id="3.10.450.710">
    <property type="entry name" value="Tgt2/MlaC"/>
    <property type="match status" value="1"/>
</dbReference>
<evidence type="ECO:0000313" key="3">
    <source>
        <dbReference type="Proteomes" id="UP000190061"/>
    </source>
</evidence>
<keyword evidence="3" id="KW-1185">Reference proteome</keyword>
<keyword evidence="1" id="KW-0732">Signal</keyword>
<feature type="signal peptide" evidence="1">
    <location>
        <begin position="1"/>
        <end position="24"/>
    </location>
</feature>
<sequence length="215" mass="23435">MKQTLIATFIAGALLAGAPMLASAQPQASSQAVAGSPSRLVLDNATRILTTLEARRGEFTSDRTALRQFIAGEFDQMFDRKYAAQLVLGRHGRGASDAEINRFADALTNNLMQRYGSSLLDFNSKLQVRVKSETPLRGGSMVKVSSEFLRQGGEPIPVDYLMRKSGNDWKVFDVMVEGVSFVQTFRNQFDGPLSRATITEVANDLAAGKLQAQAQ</sequence>
<reference evidence="2 3" key="1">
    <citation type="submission" date="2017-02" db="EMBL/GenBank/DDBJ databases">
        <authorList>
            <person name="Peterson S.W."/>
        </authorList>
    </citation>
    <scope>NUCLEOTIDE SEQUENCE [LARGE SCALE GENOMIC DNA]</scope>
    <source>
        <strain evidence="2 3">DSM 21749</strain>
    </source>
</reference>
<evidence type="ECO:0000313" key="2">
    <source>
        <dbReference type="EMBL" id="SJZ98022.1"/>
    </source>
</evidence>